<reference evidence="1 2" key="1">
    <citation type="submission" date="2022-05" db="EMBL/GenBank/DDBJ databases">
        <title>Genome Resource of Streptomyces lavenduligriseus GA1-1, a Strain with Broad-Spectrum Antifungal Activity against Phytopathogenic Fungi.</title>
        <authorList>
            <person name="Qi D."/>
        </authorList>
    </citation>
    <scope>NUCLEOTIDE SEQUENCE [LARGE SCALE GENOMIC DNA]</scope>
    <source>
        <strain evidence="1 2">GA1-1</strain>
    </source>
</reference>
<proteinExistence type="predicted"/>
<dbReference type="Gene3D" id="1.10.260.40">
    <property type="entry name" value="lambda repressor-like DNA-binding domains"/>
    <property type="match status" value="1"/>
</dbReference>
<protein>
    <submittedName>
        <fullName evidence="1">XRE family transcriptional regulator</fullName>
    </submittedName>
</protein>
<accession>A0ABT0P6C9</accession>
<dbReference type="InterPro" id="IPR010982">
    <property type="entry name" value="Lambda_DNA-bd_dom_sf"/>
</dbReference>
<evidence type="ECO:0000313" key="1">
    <source>
        <dbReference type="EMBL" id="MCL3999175.1"/>
    </source>
</evidence>
<keyword evidence="2" id="KW-1185">Reference proteome</keyword>
<dbReference type="RefSeq" id="WP_249493687.1">
    <property type="nucleotide sequence ID" value="NZ_JAMCCK010000180.1"/>
</dbReference>
<dbReference type="EMBL" id="JAMCCK010000180">
    <property type="protein sequence ID" value="MCL3999175.1"/>
    <property type="molecule type" value="Genomic_DNA"/>
</dbReference>
<dbReference type="Proteomes" id="UP001202052">
    <property type="component" value="Unassembled WGS sequence"/>
</dbReference>
<gene>
    <name evidence="1" type="ORF">M4438_37785</name>
</gene>
<sequence>MSGWGKQQDRLVVRVVDVLSGVLSGAIPEPSRRVVASRALLAVEQWLFPVHEDLVLAENADAAARKAIGEEWADDAAVRRWVTETLADHAWSYNQHHELWEEDPEYLGPEGEHPVWALLELSPFARRLRLLQEAAAKTAVGLGGDVGVGAHQIGHWAAGRSRPGEREREALARALGVHPGWLHASRDEQPDMQLYRFASCPCEKPSTMARLGLGREEPDWYDSPAEQDAAVHWCGCGQAWVKDAAGWLLPLPPGEEPTPSDGDSVGLGHPRVTSPSATLDAPWPRALWRPLGRKSRARTAYRASELLAREPQALPDRPRAEDLVIPDPVWGAGSAERLAANATWCRTCRALARAPEGAAGGSWVLLHRSEPRRELSTWTYPTEKDALHHGAHLAMTYLQLDDGPLDRVALDLFVGQAHAQVIARFLELRPDTTQFEVAELVPMRANEF</sequence>
<evidence type="ECO:0000313" key="2">
    <source>
        <dbReference type="Proteomes" id="UP001202052"/>
    </source>
</evidence>
<dbReference type="Pfam" id="PF13560">
    <property type="entry name" value="HTH_31"/>
    <property type="match status" value="1"/>
</dbReference>
<dbReference type="SUPFAM" id="SSF47413">
    <property type="entry name" value="lambda repressor-like DNA-binding domains"/>
    <property type="match status" value="1"/>
</dbReference>
<name>A0ABT0P6C9_9ACTN</name>
<organism evidence="1 2">
    <name type="scientific">Streptomyces lavenduligriseus</name>
    <dbReference type="NCBI Taxonomy" id="67315"/>
    <lineage>
        <taxon>Bacteria</taxon>
        <taxon>Bacillati</taxon>
        <taxon>Actinomycetota</taxon>
        <taxon>Actinomycetes</taxon>
        <taxon>Kitasatosporales</taxon>
        <taxon>Streptomycetaceae</taxon>
        <taxon>Streptomyces</taxon>
    </lineage>
</organism>
<comment type="caution">
    <text evidence="1">The sequence shown here is derived from an EMBL/GenBank/DDBJ whole genome shotgun (WGS) entry which is preliminary data.</text>
</comment>